<accession>A0ABD1SK63</accession>
<keyword evidence="3" id="KW-1185">Reference proteome</keyword>
<comment type="caution">
    <text evidence="2">The sequence shown here is derived from an EMBL/GenBank/DDBJ whole genome shotgun (WGS) entry which is preliminary data.</text>
</comment>
<feature type="compositionally biased region" description="Basic residues" evidence="1">
    <location>
        <begin position="44"/>
        <end position="60"/>
    </location>
</feature>
<name>A0ABD1SK63_9LAMI</name>
<organism evidence="2 3">
    <name type="scientific">Forsythia ovata</name>
    <dbReference type="NCBI Taxonomy" id="205694"/>
    <lineage>
        <taxon>Eukaryota</taxon>
        <taxon>Viridiplantae</taxon>
        <taxon>Streptophyta</taxon>
        <taxon>Embryophyta</taxon>
        <taxon>Tracheophyta</taxon>
        <taxon>Spermatophyta</taxon>
        <taxon>Magnoliopsida</taxon>
        <taxon>eudicotyledons</taxon>
        <taxon>Gunneridae</taxon>
        <taxon>Pentapetalae</taxon>
        <taxon>asterids</taxon>
        <taxon>lamiids</taxon>
        <taxon>Lamiales</taxon>
        <taxon>Oleaceae</taxon>
        <taxon>Forsythieae</taxon>
        <taxon>Forsythia</taxon>
    </lineage>
</organism>
<protein>
    <submittedName>
        <fullName evidence="2">Uncharacterized protein</fullName>
    </submittedName>
</protein>
<sequence length="107" mass="12148">MENALLVEELLLEADTEQERGGFLNLRRRTITAESEYKQISNKGKYKLSKLQARRSKKNTKSSSQDQPPPADFHFMPTPGIEQSNAAVFDNYGPAVDVPVRSRHEKD</sequence>
<evidence type="ECO:0000313" key="3">
    <source>
        <dbReference type="Proteomes" id="UP001604277"/>
    </source>
</evidence>
<dbReference type="AlphaFoldDB" id="A0ABD1SK63"/>
<evidence type="ECO:0000256" key="1">
    <source>
        <dbReference type="SAM" id="MobiDB-lite"/>
    </source>
</evidence>
<reference evidence="3" key="1">
    <citation type="submission" date="2024-07" db="EMBL/GenBank/DDBJ databases">
        <title>Two chromosome-level genome assemblies of Korean endemic species Abeliophyllum distichum and Forsythia ovata (Oleaceae).</title>
        <authorList>
            <person name="Jang H."/>
        </authorList>
    </citation>
    <scope>NUCLEOTIDE SEQUENCE [LARGE SCALE GENOMIC DNA]</scope>
</reference>
<dbReference type="Proteomes" id="UP001604277">
    <property type="component" value="Unassembled WGS sequence"/>
</dbReference>
<evidence type="ECO:0000313" key="2">
    <source>
        <dbReference type="EMBL" id="KAL2501086.1"/>
    </source>
</evidence>
<gene>
    <name evidence="2" type="ORF">Fot_34934</name>
</gene>
<dbReference type="EMBL" id="JBFOLJ010000010">
    <property type="protein sequence ID" value="KAL2501086.1"/>
    <property type="molecule type" value="Genomic_DNA"/>
</dbReference>
<feature type="region of interest" description="Disordered" evidence="1">
    <location>
        <begin position="42"/>
        <end position="107"/>
    </location>
</feature>
<proteinExistence type="predicted"/>